<evidence type="ECO:0000313" key="4">
    <source>
        <dbReference type="Proteomes" id="UP000236161"/>
    </source>
</evidence>
<dbReference type="InterPro" id="IPR018289">
    <property type="entry name" value="MULE_transposase_dom"/>
</dbReference>
<evidence type="ECO:0000259" key="2">
    <source>
        <dbReference type="Pfam" id="PF10551"/>
    </source>
</evidence>
<feature type="domain" description="MULE transposase" evidence="2">
    <location>
        <begin position="11"/>
        <end position="92"/>
    </location>
</feature>
<evidence type="ECO:0000256" key="1">
    <source>
        <dbReference type="SAM" id="SignalP"/>
    </source>
</evidence>
<dbReference type="STRING" id="1088818.A0A2H9ZSB0"/>
<sequence>MRHFFWANIVTLLIAVWIDANNGVFPLAFGAVESENNDSWDWFLTKMHDLMEPVRTRQDLYIINDKHCDLLRDVPAILPHAAHRHCLHYLRENFKKVLWTLDIQAVKCMCDKMYTTCTTDICVIS</sequence>
<proteinExistence type="predicted"/>
<dbReference type="AlphaFoldDB" id="A0A2H9ZSB0"/>
<dbReference type="OrthoDB" id="685772at2759"/>
<dbReference type="Pfam" id="PF10551">
    <property type="entry name" value="MULE"/>
    <property type="match status" value="1"/>
</dbReference>
<feature type="chain" id="PRO_5014144281" description="MULE transposase domain-containing protein" evidence="1">
    <location>
        <begin position="21"/>
        <end position="125"/>
    </location>
</feature>
<name>A0A2H9ZSB0_9ASPA</name>
<feature type="signal peptide" evidence="1">
    <location>
        <begin position="1"/>
        <end position="20"/>
    </location>
</feature>
<dbReference type="PANTHER" id="PTHR31973">
    <property type="entry name" value="POLYPROTEIN, PUTATIVE-RELATED"/>
    <property type="match status" value="1"/>
</dbReference>
<evidence type="ECO:0000313" key="3">
    <source>
        <dbReference type="EMBL" id="PKA46175.1"/>
    </source>
</evidence>
<gene>
    <name evidence="3" type="ORF">AXF42_Ash015468</name>
</gene>
<accession>A0A2H9ZSB0</accession>
<keyword evidence="4" id="KW-1185">Reference proteome</keyword>
<protein>
    <recommendedName>
        <fullName evidence="2">MULE transposase domain-containing protein</fullName>
    </recommendedName>
</protein>
<organism evidence="3 4">
    <name type="scientific">Apostasia shenzhenica</name>
    <dbReference type="NCBI Taxonomy" id="1088818"/>
    <lineage>
        <taxon>Eukaryota</taxon>
        <taxon>Viridiplantae</taxon>
        <taxon>Streptophyta</taxon>
        <taxon>Embryophyta</taxon>
        <taxon>Tracheophyta</taxon>
        <taxon>Spermatophyta</taxon>
        <taxon>Magnoliopsida</taxon>
        <taxon>Liliopsida</taxon>
        <taxon>Asparagales</taxon>
        <taxon>Orchidaceae</taxon>
        <taxon>Apostasioideae</taxon>
        <taxon>Apostasia</taxon>
    </lineage>
</organism>
<dbReference type="EMBL" id="KZ454427">
    <property type="protein sequence ID" value="PKA46175.1"/>
    <property type="molecule type" value="Genomic_DNA"/>
</dbReference>
<keyword evidence="1" id="KW-0732">Signal</keyword>
<dbReference type="PANTHER" id="PTHR31973:SF195">
    <property type="entry name" value="MUDR FAMILY TRANSPOSASE"/>
    <property type="match status" value="1"/>
</dbReference>
<reference evidence="3 4" key="1">
    <citation type="journal article" date="2017" name="Nature">
        <title>The Apostasia genome and the evolution of orchids.</title>
        <authorList>
            <person name="Zhang G.Q."/>
            <person name="Liu K.W."/>
            <person name="Li Z."/>
            <person name="Lohaus R."/>
            <person name="Hsiao Y.Y."/>
            <person name="Niu S.C."/>
            <person name="Wang J.Y."/>
            <person name="Lin Y.C."/>
            <person name="Xu Q."/>
            <person name="Chen L.J."/>
            <person name="Yoshida K."/>
            <person name="Fujiwara S."/>
            <person name="Wang Z.W."/>
            <person name="Zhang Y.Q."/>
            <person name="Mitsuda N."/>
            <person name="Wang M."/>
            <person name="Liu G.H."/>
            <person name="Pecoraro L."/>
            <person name="Huang H.X."/>
            <person name="Xiao X.J."/>
            <person name="Lin M."/>
            <person name="Wu X.Y."/>
            <person name="Wu W.L."/>
            <person name="Chen Y.Y."/>
            <person name="Chang S.B."/>
            <person name="Sakamoto S."/>
            <person name="Ohme-Takagi M."/>
            <person name="Yagi M."/>
            <person name="Zeng S.J."/>
            <person name="Shen C.Y."/>
            <person name="Yeh C.M."/>
            <person name="Luo Y.B."/>
            <person name="Tsai W.C."/>
            <person name="Van de Peer Y."/>
            <person name="Liu Z.J."/>
        </authorList>
    </citation>
    <scope>NUCLEOTIDE SEQUENCE [LARGE SCALE GENOMIC DNA]</scope>
    <source>
        <strain evidence="4">cv. Shenzhen</strain>
        <tissue evidence="3">Stem</tissue>
    </source>
</reference>
<dbReference type="Proteomes" id="UP000236161">
    <property type="component" value="Unassembled WGS sequence"/>
</dbReference>